<dbReference type="PANTHER" id="PTHR43017:SF1">
    <property type="entry name" value="ACETYLTRANSFERASE YJL218W-RELATED"/>
    <property type="match status" value="1"/>
</dbReference>
<dbReference type="InterPro" id="IPR001451">
    <property type="entry name" value="Hexapep"/>
</dbReference>
<evidence type="ECO:0000256" key="1">
    <source>
        <dbReference type="ARBA" id="ARBA00007274"/>
    </source>
</evidence>
<proteinExistence type="inferred from homology"/>
<feature type="domain" description="Maltose/galactoside acetyltransferase" evidence="6">
    <location>
        <begin position="12"/>
        <end position="56"/>
    </location>
</feature>
<keyword evidence="3" id="KW-0677">Repeat</keyword>
<dbReference type="InterPro" id="IPR018357">
    <property type="entry name" value="Hexapep_transf_CS"/>
</dbReference>
<dbReference type="InterPro" id="IPR039369">
    <property type="entry name" value="LacA-like"/>
</dbReference>
<dbReference type="GO" id="GO:0008870">
    <property type="term" value="F:galactoside O-acetyltransferase activity"/>
    <property type="evidence" value="ECO:0007669"/>
    <property type="project" value="TreeGrafter"/>
</dbReference>
<dbReference type="InterPro" id="IPR024688">
    <property type="entry name" value="Mac_dom"/>
</dbReference>
<accession>A0A9X2BHC6</accession>
<dbReference type="Pfam" id="PF14602">
    <property type="entry name" value="Hexapep_2"/>
    <property type="match status" value="1"/>
</dbReference>
<gene>
    <name evidence="7" type="ORF">KP803_10280</name>
</gene>
<keyword evidence="2 5" id="KW-0808">Transferase</keyword>
<dbReference type="PROSITE" id="PS00101">
    <property type="entry name" value="HEXAPEP_TRANSFERASES"/>
    <property type="match status" value="1"/>
</dbReference>
<keyword evidence="4 5" id="KW-0012">Acyltransferase</keyword>
<evidence type="ECO:0000256" key="4">
    <source>
        <dbReference type="ARBA" id="ARBA00023315"/>
    </source>
</evidence>
<dbReference type="EMBL" id="JAJHVV010000005">
    <property type="protein sequence ID" value="MCK6263659.1"/>
    <property type="molecule type" value="Genomic_DNA"/>
</dbReference>
<comment type="caution">
    <text evidence="7">The sequence shown here is derived from an EMBL/GenBank/DDBJ whole genome shotgun (WGS) entry which is preliminary data.</text>
</comment>
<reference evidence="7" key="1">
    <citation type="submission" date="2021-11" db="EMBL/GenBank/DDBJ databases">
        <title>Vibrio ZSDE26 sp. nov. and Vibrio ZSDZ34 sp. nov., isolated from coastal seawater in Qingdao.</title>
        <authorList>
            <person name="Zhang P."/>
        </authorList>
    </citation>
    <scope>NUCLEOTIDE SEQUENCE</scope>
    <source>
        <strain evidence="7">ZSDE26</strain>
    </source>
</reference>
<name>A0A9X2BHC6_9VIBR</name>
<dbReference type="Proteomes" id="UP001139559">
    <property type="component" value="Unassembled WGS sequence"/>
</dbReference>
<evidence type="ECO:0000256" key="3">
    <source>
        <dbReference type="ARBA" id="ARBA00022737"/>
    </source>
</evidence>
<evidence type="ECO:0000313" key="7">
    <source>
        <dbReference type="EMBL" id="MCK6263659.1"/>
    </source>
</evidence>
<dbReference type="AlphaFoldDB" id="A0A9X2BHC6"/>
<comment type="similarity">
    <text evidence="1 5">Belongs to the transferase hexapeptide repeat family.</text>
</comment>
<evidence type="ECO:0000259" key="6">
    <source>
        <dbReference type="SMART" id="SM01266"/>
    </source>
</evidence>
<evidence type="ECO:0000256" key="5">
    <source>
        <dbReference type="RuleBase" id="RU367021"/>
    </source>
</evidence>
<dbReference type="Pfam" id="PF12464">
    <property type="entry name" value="Mac"/>
    <property type="match status" value="1"/>
</dbReference>
<dbReference type="InterPro" id="IPR011004">
    <property type="entry name" value="Trimer_LpxA-like_sf"/>
</dbReference>
<evidence type="ECO:0000256" key="2">
    <source>
        <dbReference type="ARBA" id="ARBA00022679"/>
    </source>
</evidence>
<dbReference type="EC" id="2.3.1.-" evidence="5"/>
<dbReference type="SMART" id="SM01266">
    <property type="entry name" value="Mac"/>
    <property type="match status" value="1"/>
</dbReference>
<organism evidence="7 8">
    <name type="scientific">Vibrio amylolyticus</name>
    <dbReference type="NCBI Taxonomy" id="2847292"/>
    <lineage>
        <taxon>Bacteria</taxon>
        <taxon>Pseudomonadati</taxon>
        <taxon>Pseudomonadota</taxon>
        <taxon>Gammaproteobacteria</taxon>
        <taxon>Vibrionales</taxon>
        <taxon>Vibrionaceae</taxon>
        <taxon>Vibrio</taxon>
    </lineage>
</organism>
<dbReference type="PANTHER" id="PTHR43017">
    <property type="entry name" value="GALACTOSIDE O-ACETYLTRANSFERASE"/>
    <property type="match status" value="1"/>
</dbReference>
<dbReference type="Gene3D" id="2.160.10.10">
    <property type="entry name" value="Hexapeptide repeat proteins"/>
    <property type="match status" value="1"/>
</dbReference>
<evidence type="ECO:0000313" key="8">
    <source>
        <dbReference type="Proteomes" id="UP001139559"/>
    </source>
</evidence>
<dbReference type="SUPFAM" id="SSF51161">
    <property type="entry name" value="Trimeric LpxA-like enzymes"/>
    <property type="match status" value="1"/>
</dbReference>
<protein>
    <recommendedName>
        <fullName evidence="5">Acetyltransferase</fullName>
        <ecNumber evidence="5">2.3.1.-</ecNumber>
    </recommendedName>
</protein>
<dbReference type="CDD" id="cd03357">
    <property type="entry name" value="LbH_MAT_GAT"/>
    <property type="match status" value="1"/>
</dbReference>
<keyword evidence="8" id="KW-1185">Reference proteome</keyword>
<dbReference type="Pfam" id="PF00132">
    <property type="entry name" value="Hexapep"/>
    <property type="match status" value="1"/>
</dbReference>
<dbReference type="RefSeq" id="WP_248008735.1">
    <property type="nucleotide sequence ID" value="NZ_JAJHVV010000005.1"/>
</dbReference>
<sequence length="198" mass="21108">MSMKISDFSVQTEITPELDALYDECQEKLYDFNQTRPSEKIKRKAMLKEIIGTIDDTTIIPPFRCDLGVNISFGQGGFCNYGLTILDIAPVTIGSNVLIGPNVQICGASHPALASERTLPIACGEPITIGDNSWIGGGAIVLGGVTIGENTVIGAGSIVTKNIPDNVIAVGNPCRVIKQLPDGKTAKEYGESRLNENQ</sequence>